<protein>
    <submittedName>
        <fullName evidence="1">Uncharacterized protein</fullName>
    </submittedName>
</protein>
<sequence length="86" mass="9746">MMKTVVIGMNYGKTPSGERKSFKGMLVENEIVPTLIVCDQHGWEYGCRRENYRTLVNARVVSVSEGNECVLGEYVLEADEIKEDVM</sequence>
<evidence type="ECO:0000313" key="2">
    <source>
        <dbReference type="Proteomes" id="UP000188458"/>
    </source>
</evidence>
<keyword evidence="2" id="KW-1185">Reference proteome</keyword>
<organism evidence="1 2">
    <name type="scientific">Anoxybacillus kestanbolensis</name>
    <dbReference type="NCBI Taxonomy" id="227476"/>
    <lineage>
        <taxon>Bacteria</taxon>
        <taxon>Bacillati</taxon>
        <taxon>Bacillota</taxon>
        <taxon>Bacilli</taxon>
        <taxon>Bacillales</taxon>
        <taxon>Anoxybacillaceae</taxon>
        <taxon>Anoxybacillus</taxon>
    </lineage>
</organism>
<name>A0A1V3FTZ5_9BACL</name>
<dbReference type="EMBL" id="MQAD01000005">
    <property type="protein sequence ID" value="OOE05014.1"/>
    <property type="molecule type" value="Genomic_DNA"/>
</dbReference>
<comment type="caution">
    <text evidence="1">The sequence shown here is derived from an EMBL/GenBank/DDBJ whole genome shotgun (WGS) entry which is preliminary data.</text>
</comment>
<dbReference type="AlphaFoldDB" id="A0A1V3FTZ5"/>
<proteinExistence type="predicted"/>
<accession>A0A1V3FTZ5</accession>
<evidence type="ECO:0000313" key="1">
    <source>
        <dbReference type="EMBL" id="OOE05014.1"/>
    </source>
</evidence>
<dbReference type="Proteomes" id="UP000188458">
    <property type="component" value="Unassembled WGS sequence"/>
</dbReference>
<gene>
    <name evidence="1" type="ORF">BO219_06410</name>
</gene>
<reference evidence="2" key="1">
    <citation type="submission" date="2016-11" db="EMBL/GenBank/DDBJ databases">
        <title>Draft genome sequence of Anoxybacillus sp. strain 103 isolated from the Qarvajar hot spring in Nagorno-Karabach.</title>
        <authorList>
            <person name="Hovhannisyan P."/>
            <person name="Panosyan H."/>
            <person name="Birkeland N.-K."/>
        </authorList>
    </citation>
    <scope>NUCLEOTIDE SEQUENCE [LARGE SCALE GENOMIC DNA]</scope>
    <source>
        <strain evidence="2">103</strain>
    </source>
</reference>